<sequence length="232" mass="26953">MVDGNTLSTVLSTLYWLQSVALQDGDSDRLIWKWTPDGQFSTSSAYEAFFHGQYAIHEGQVLRKSRALAKCKFFVWLAIHGRCWTTDRRKRHKLQDDDVCALCSQESETITHLLTGCAFSREVWFRLLRLVHWEDLAPTAEELSLADWWLSKRKQVHKSARKAFDSIVILTSWMLWKERNNRTFNNTTANPPTQVLHDTLAEASIWVQAGYIALSEFTQVVHVRSRDHVRNM</sequence>
<evidence type="ECO:0000313" key="2">
    <source>
        <dbReference type="EMBL" id="KAF8687670.1"/>
    </source>
</evidence>
<dbReference type="EMBL" id="JACEFO010002054">
    <property type="protein sequence ID" value="KAF8687670.1"/>
    <property type="molecule type" value="Genomic_DNA"/>
</dbReference>
<name>A0A835B4G9_9POAL</name>
<feature type="domain" description="Reverse transcriptase zinc-binding" evidence="1">
    <location>
        <begin position="40"/>
        <end position="124"/>
    </location>
</feature>
<dbReference type="InterPro" id="IPR026960">
    <property type="entry name" value="RVT-Znf"/>
</dbReference>
<dbReference type="OrthoDB" id="690691at2759"/>
<keyword evidence="3" id="KW-1185">Reference proteome</keyword>
<evidence type="ECO:0000313" key="3">
    <source>
        <dbReference type="Proteomes" id="UP000636709"/>
    </source>
</evidence>
<protein>
    <recommendedName>
        <fullName evidence="1">Reverse transcriptase zinc-binding domain-containing protein</fullName>
    </recommendedName>
</protein>
<dbReference type="Proteomes" id="UP000636709">
    <property type="component" value="Unassembled WGS sequence"/>
</dbReference>
<reference evidence="2" key="1">
    <citation type="submission" date="2020-07" db="EMBL/GenBank/DDBJ databases">
        <title>Genome sequence and genetic diversity analysis of an under-domesticated orphan crop, white fonio (Digitaria exilis).</title>
        <authorList>
            <person name="Bennetzen J.L."/>
            <person name="Chen S."/>
            <person name="Ma X."/>
            <person name="Wang X."/>
            <person name="Yssel A.E.J."/>
            <person name="Chaluvadi S.R."/>
            <person name="Johnson M."/>
            <person name="Gangashetty P."/>
            <person name="Hamidou F."/>
            <person name="Sanogo M.D."/>
            <person name="Zwaenepoel A."/>
            <person name="Wallace J."/>
            <person name="Van De Peer Y."/>
            <person name="Van Deynze A."/>
        </authorList>
    </citation>
    <scope>NUCLEOTIDE SEQUENCE</scope>
    <source>
        <tissue evidence="2">Leaves</tissue>
    </source>
</reference>
<gene>
    <name evidence="2" type="ORF">HU200_042587</name>
</gene>
<accession>A0A835B4G9</accession>
<dbReference type="PANTHER" id="PTHR33116:SF78">
    <property type="entry name" value="OS12G0587133 PROTEIN"/>
    <property type="match status" value="1"/>
</dbReference>
<organism evidence="2 3">
    <name type="scientific">Digitaria exilis</name>
    <dbReference type="NCBI Taxonomy" id="1010633"/>
    <lineage>
        <taxon>Eukaryota</taxon>
        <taxon>Viridiplantae</taxon>
        <taxon>Streptophyta</taxon>
        <taxon>Embryophyta</taxon>
        <taxon>Tracheophyta</taxon>
        <taxon>Spermatophyta</taxon>
        <taxon>Magnoliopsida</taxon>
        <taxon>Liliopsida</taxon>
        <taxon>Poales</taxon>
        <taxon>Poaceae</taxon>
        <taxon>PACMAD clade</taxon>
        <taxon>Panicoideae</taxon>
        <taxon>Panicodae</taxon>
        <taxon>Paniceae</taxon>
        <taxon>Anthephorinae</taxon>
        <taxon>Digitaria</taxon>
    </lineage>
</organism>
<dbReference type="PANTHER" id="PTHR33116">
    <property type="entry name" value="REVERSE TRANSCRIPTASE ZINC-BINDING DOMAIN-CONTAINING PROTEIN-RELATED-RELATED"/>
    <property type="match status" value="1"/>
</dbReference>
<evidence type="ECO:0000259" key="1">
    <source>
        <dbReference type="Pfam" id="PF13966"/>
    </source>
</evidence>
<proteinExistence type="predicted"/>
<dbReference type="AlphaFoldDB" id="A0A835B4G9"/>
<dbReference type="Pfam" id="PF13966">
    <property type="entry name" value="zf-RVT"/>
    <property type="match status" value="1"/>
</dbReference>
<comment type="caution">
    <text evidence="2">The sequence shown here is derived from an EMBL/GenBank/DDBJ whole genome shotgun (WGS) entry which is preliminary data.</text>
</comment>